<comment type="function">
    <text evidence="6">Cleaves ssRNA, mostly between U:A.</text>
</comment>
<dbReference type="EMBL" id="DQ517426">
    <property type="protein sequence ID" value="ABF72157.1"/>
    <property type="molecule type" value="Genomic_DNA"/>
</dbReference>
<evidence type="ECO:0000256" key="1">
    <source>
        <dbReference type="ARBA" id="ARBA00009653"/>
    </source>
</evidence>
<organism evidence="7">
    <name type="scientific">Actinobacillus pleuropneumoniae</name>
    <name type="common">Haemophilus pleuropneumoniae</name>
    <dbReference type="NCBI Taxonomy" id="715"/>
    <lineage>
        <taxon>Bacteria</taxon>
        <taxon>Pseudomonadati</taxon>
        <taxon>Pseudomonadota</taxon>
        <taxon>Gammaproteobacteria</taxon>
        <taxon>Pasteurellales</taxon>
        <taxon>Pasteurellaceae</taxon>
        <taxon>Actinobacillus</taxon>
    </lineage>
</organism>
<dbReference type="RefSeq" id="WP_012477606.1">
    <property type="nucleotide sequence ID" value="NC_010889.1"/>
</dbReference>
<evidence type="ECO:0000256" key="6">
    <source>
        <dbReference type="PIRNR" id="PIRNR002882"/>
    </source>
</evidence>
<dbReference type="Gene3D" id="3.30.70.240">
    <property type="match status" value="1"/>
</dbReference>
<keyword evidence="4 6" id="KW-0378">Hydrolase</keyword>
<dbReference type="GO" id="GO:0004518">
    <property type="term" value="F:nuclease activity"/>
    <property type="evidence" value="ECO:0007669"/>
    <property type="project" value="UniProtKB-UniRule"/>
</dbReference>
<dbReference type="EC" id="3.1.-.-" evidence="6"/>
<evidence type="ECO:0000256" key="4">
    <source>
        <dbReference type="ARBA" id="ARBA00022801"/>
    </source>
</evidence>
<dbReference type="GO" id="GO:0016787">
    <property type="term" value="F:hydrolase activity"/>
    <property type="evidence" value="ECO:0007669"/>
    <property type="project" value="UniProtKB-KW"/>
</dbReference>
<geneLocation type="plasmid" evidence="7">
    <name>p12494</name>
</geneLocation>
<dbReference type="InterPro" id="IPR016368">
    <property type="entry name" value="VapD"/>
</dbReference>
<evidence type="ECO:0000256" key="2">
    <source>
        <dbReference type="ARBA" id="ARBA00011738"/>
    </source>
</evidence>
<evidence type="ECO:0000313" key="7">
    <source>
        <dbReference type="EMBL" id="ABF72157.1"/>
    </source>
</evidence>
<reference evidence="7" key="1">
    <citation type="submission" date="2006-04" db="EMBL/GenBank/DDBJ databases">
        <authorList>
            <person name="Blanco M."/>
            <person name="Kehrenberg C."/>
            <person name="Kadlec K."/>
            <person name="Schwarz S."/>
            <person name="Navas J."/>
        </authorList>
    </citation>
    <scope>NUCLEOTIDE SEQUENCE</scope>
    <source>
        <strain evidence="7">12494</strain>
        <plasmid evidence="7">p12494</plasmid>
    </source>
</reference>
<sequence length="92" mass="10494">MFAIAFDLIVKETEKHHPKSVQQAYTDIGATLAKFGFIHLQGSLYTCEKEDMANLFSAMNALKNLGWLSKSIKDIRAFRVEQWSDFTGFMKS</sequence>
<gene>
    <name evidence="7" type="primary">vapX</name>
</gene>
<accession>A6XBT2</accession>
<comment type="similarity">
    <text evidence="1 6">Belongs to the VapD ribonuclease family.</text>
</comment>
<evidence type="ECO:0000256" key="5">
    <source>
        <dbReference type="ARBA" id="ARBA00023026"/>
    </source>
</evidence>
<proteinExistence type="inferred from homology"/>
<keyword evidence="5" id="KW-0843">Virulence</keyword>
<protein>
    <recommendedName>
        <fullName evidence="6">Endoribonuclease VapD</fullName>
        <ecNumber evidence="6">3.1.-.-</ecNumber>
    </recommendedName>
</protein>
<evidence type="ECO:0000256" key="3">
    <source>
        <dbReference type="ARBA" id="ARBA00022722"/>
    </source>
</evidence>
<dbReference type="PIRSF" id="PIRSF002882">
    <property type="entry name" value="VapD"/>
    <property type="match status" value="1"/>
</dbReference>
<comment type="subunit">
    <text evidence="2 6">Homodimer.</text>
</comment>
<name>A6XBT2_ACTPL</name>
<keyword evidence="3 6" id="KW-0540">Nuclease</keyword>
<dbReference type="GO" id="GO:0003723">
    <property type="term" value="F:RNA binding"/>
    <property type="evidence" value="ECO:0007669"/>
    <property type="project" value="InterPro"/>
</dbReference>
<keyword evidence="7" id="KW-0614">Plasmid</keyword>
<dbReference type="AlphaFoldDB" id="A6XBT2"/>